<proteinExistence type="predicted"/>
<sequence length="170" mass="18935">MSTRLSDVSLPIFVQMLTNLSAMLDKAAEFAAAKKIDPKVLLDSRLAPDMFSLTRQVQLATDFAKGPTARLSGIEIPKYPDTETTIEELKQRIATTIAFVRSADTKAIDDRADVEITVPLAGQQVAFKSRVYFTYMALPNFFFHVTTAYNILRENGMDIGKRDFVGRPPV</sequence>
<keyword evidence="2" id="KW-1185">Reference proteome</keyword>
<dbReference type="Gene3D" id="1.20.120.450">
    <property type="entry name" value="dinb family like domain"/>
    <property type="match status" value="1"/>
</dbReference>
<dbReference type="SUPFAM" id="SSF109854">
    <property type="entry name" value="DinB/YfiT-like putative metalloenzymes"/>
    <property type="match status" value="1"/>
</dbReference>
<dbReference type="EMBL" id="CP039865">
    <property type="protein sequence ID" value="QCK85759.1"/>
    <property type="molecule type" value="Genomic_DNA"/>
</dbReference>
<dbReference type="Pfam" id="PF09351">
    <property type="entry name" value="DUF1993"/>
    <property type="match status" value="1"/>
</dbReference>
<dbReference type="Proteomes" id="UP000298588">
    <property type="component" value="Chromosome"/>
</dbReference>
<evidence type="ECO:0000313" key="1">
    <source>
        <dbReference type="EMBL" id="QCK85759.1"/>
    </source>
</evidence>
<gene>
    <name evidence="1" type="ORF">E8L99_08270</name>
</gene>
<dbReference type="InterPro" id="IPR018531">
    <property type="entry name" value="DUF1993"/>
</dbReference>
<protein>
    <submittedName>
        <fullName evidence="1">DUF1993 domain-containing protein</fullName>
    </submittedName>
</protein>
<evidence type="ECO:0000313" key="2">
    <source>
        <dbReference type="Proteomes" id="UP000298588"/>
    </source>
</evidence>
<dbReference type="RefSeq" id="WP_137099092.1">
    <property type="nucleotide sequence ID" value="NZ_CP039865.1"/>
</dbReference>
<organism evidence="1 2">
    <name type="scientific">Phreatobacter aquaticus</name>
    <dbReference type="NCBI Taxonomy" id="2570229"/>
    <lineage>
        <taxon>Bacteria</taxon>
        <taxon>Pseudomonadati</taxon>
        <taxon>Pseudomonadota</taxon>
        <taxon>Alphaproteobacteria</taxon>
        <taxon>Hyphomicrobiales</taxon>
        <taxon>Phreatobacteraceae</taxon>
        <taxon>Phreatobacter</taxon>
    </lineage>
</organism>
<accession>A0A4D7QJ40</accession>
<dbReference type="AlphaFoldDB" id="A0A4D7QJ40"/>
<dbReference type="PANTHER" id="PTHR36922:SF1">
    <property type="entry name" value="DUF1993 DOMAIN-CONTAINING PROTEIN"/>
    <property type="match status" value="1"/>
</dbReference>
<dbReference type="KEGG" id="paqt:E8L99_08270"/>
<reference evidence="1 2" key="1">
    <citation type="submission" date="2019-04" db="EMBL/GenBank/DDBJ databases">
        <title>Phreatobacter aquaticus sp. nov.</title>
        <authorList>
            <person name="Choi A."/>
            <person name="Baek K."/>
        </authorList>
    </citation>
    <scope>NUCLEOTIDE SEQUENCE [LARGE SCALE GENOMIC DNA]</scope>
    <source>
        <strain evidence="1 2">NMCR1094</strain>
    </source>
</reference>
<dbReference type="OrthoDB" id="338237at2"/>
<dbReference type="InterPro" id="IPR034660">
    <property type="entry name" value="DinB/YfiT-like"/>
</dbReference>
<dbReference type="PANTHER" id="PTHR36922">
    <property type="entry name" value="BLL2446 PROTEIN"/>
    <property type="match status" value="1"/>
</dbReference>
<name>A0A4D7QJ40_9HYPH</name>